<sequence>MANKLHVKKGDTVVVIAGKDAGATGKVLAASPSKGKVVVEGVAKVKRHTKPSKNDPQGGIMEKESFIDASNVMPYCPKCKKGVRIAHVADKNGKTVRACVKCGNKFDK</sequence>
<keyword evidence="5" id="KW-0694">RNA-binding</keyword>
<dbReference type="GO" id="GO:0019843">
    <property type="term" value="F:rRNA binding"/>
    <property type="evidence" value="ECO:0007669"/>
    <property type="project" value="UniProtKB-UniRule"/>
</dbReference>
<comment type="subunit">
    <text evidence="5">Part of the 50S ribosomal subunit.</text>
</comment>
<dbReference type="GO" id="GO:0005840">
    <property type="term" value="C:ribosome"/>
    <property type="evidence" value="ECO:0007669"/>
    <property type="project" value="UniProtKB-KW"/>
</dbReference>
<dbReference type="PROSITE" id="PS01108">
    <property type="entry name" value="RIBOSOMAL_L24"/>
    <property type="match status" value="1"/>
</dbReference>
<dbReference type="GO" id="GO:0003735">
    <property type="term" value="F:structural constituent of ribosome"/>
    <property type="evidence" value="ECO:0007669"/>
    <property type="project" value="InterPro"/>
</dbReference>
<evidence type="ECO:0000313" key="9">
    <source>
        <dbReference type="Proteomes" id="UP000824124"/>
    </source>
</evidence>
<keyword evidence="5" id="KW-0699">rRNA-binding</keyword>
<dbReference type="GO" id="GO:0006412">
    <property type="term" value="P:translation"/>
    <property type="evidence" value="ECO:0007669"/>
    <property type="project" value="UniProtKB-UniRule"/>
</dbReference>
<dbReference type="AlphaFoldDB" id="A0A9D1HJC5"/>
<name>A0A9D1HJC5_9FIRM</name>
<comment type="function">
    <text evidence="5">One of the proteins that surrounds the polypeptide exit tunnel on the outside of the subunit.</text>
</comment>
<accession>A0A9D1HJC5</accession>
<dbReference type="Pfam" id="PF17136">
    <property type="entry name" value="ribosomal_L24"/>
    <property type="match status" value="1"/>
</dbReference>
<dbReference type="GO" id="GO:1990904">
    <property type="term" value="C:ribonucleoprotein complex"/>
    <property type="evidence" value="ECO:0007669"/>
    <property type="project" value="UniProtKB-KW"/>
</dbReference>
<evidence type="ECO:0000256" key="3">
    <source>
        <dbReference type="ARBA" id="ARBA00023274"/>
    </source>
</evidence>
<evidence type="ECO:0000259" key="7">
    <source>
        <dbReference type="SMART" id="SM00739"/>
    </source>
</evidence>
<evidence type="ECO:0000256" key="4">
    <source>
        <dbReference type="ARBA" id="ARBA00035206"/>
    </source>
</evidence>
<dbReference type="InterPro" id="IPR014722">
    <property type="entry name" value="Rib_uL2_dom2"/>
</dbReference>
<dbReference type="InterPro" id="IPR003256">
    <property type="entry name" value="Ribosomal_uL24"/>
</dbReference>
<dbReference type="InterPro" id="IPR005824">
    <property type="entry name" value="KOW"/>
</dbReference>
<evidence type="ECO:0000256" key="2">
    <source>
        <dbReference type="ARBA" id="ARBA00022980"/>
    </source>
</evidence>
<reference evidence="8" key="2">
    <citation type="journal article" date="2021" name="PeerJ">
        <title>Extensive microbial diversity within the chicken gut microbiome revealed by metagenomics and culture.</title>
        <authorList>
            <person name="Gilroy R."/>
            <person name="Ravi A."/>
            <person name="Getino M."/>
            <person name="Pursley I."/>
            <person name="Horton D.L."/>
            <person name="Alikhan N.F."/>
            <person name="Baker D."/>
            <person name="Gharbi K."/>
            <person name="Hall N."/>
            <person name="Watson M."/>
            <person name="Adriaenssens E.M."/>
            <person name="Foster-Nyarko E."/>
            <person name="Jarju S."/>
            <person name="Secka A."/>
            <person name="Antonio M."/>
            <person name="Oren A."/>
            <person name="Chaudhuri R.R."/>
            <person name="La Ragione R."/>
            <person name="Hildebrand F."/>
            <person name="Pallen M.J."/>
        </authorList>
    </citation>
    <scope>NUCLEOTIDE SEQUENCE</scope>
    <source>
        <strain evidence="8">2830</strain>
    </source>
</reference>
<comment type="caution">
    <text evidence="8">The sequence shown here is derived from an EMBL/GenBank/DDBJ whole genome shotgun (WGS) entry which is preliminary data.</text>
</comment>
<dbReference type="EMBL" id="DVMH01000018">
    <property type="protein sequence ID" value="HIU10227.1"/>
    <property type="molecule type" value="Genomic_DNA"/>
</dbReference>
<evidence type="ECO:0000256" key="5">
    <source>
        <dbReference type="HAMAP-Rule" id="MF_01326"/>
    </source>
</evidence>
<feature type="domain" description="KOW" evidence="7">
    <location>
        <begin position="6"/>
        <end position="33"/>
    </location>
</feature>
<gene>
    <name evidence="5" type="primary">rplX</name>
    <name evidence="8" type="ORF">IAB00_03135</name>
</gene>
<dbReference type="PANTHER" id="PTHR12903">
    <property type="entry name" value="MITOCHONDRIAL RIBOSOMAL PROTEIN L24"/>
    <property type="match status" value="1"/>
</dbReference>
<evidence type="ECO:0000256" key="1">
    <source>
        <dbReference type="ARBA" id="ARBA00010618"/>
    </source>
</evidence>
<dbReference type="Proteomes" id="UP000824124">
    <property type="component" value="Unassembled WGS sequence"/>
</dbReference>
<keyword evidence="2 5" id="KW-0689">Ribosomal protein</keyword>
<dbReference type="InterPro" id="IPR005825">
    <property type="entry name" value="Ribosomal_uL24_CS"/>
</dbReference>
<reference evidence="8" key="1">
    <citation type="submission" date="2020-10" db="EMBL/GenBank/DDBJ databases">
        <authorList>
            <person name="Gilroy R."/>
        </authorList>
    </citation>
    <scope>NUCLEOTIDE SEQUENCE</scope>
    <source>
        <strain evidence="8">2830</strain>
    </source>
</reference>
<dbReference type="SUPFAM" id="SSF50104">
    <property type="entry name" value="Translation proteins SH3-like domain"/>
    <property type="match status" value="1"/>
</dbReference>
<dbReference type="CDD" id="cd06089">
    <property type="entry name" value="KOW_RPL26"/>
    <property type="match status" value="1"/>
</dbReference>
<evidence type="ECO:0000256" key="6">
    <source>
        <dbReference type="RuleBase" id="RU003477"/>
    </source>
</evidence>
<comment type="function">
    <text evidence="5">One of two assembly initiator proteins, it binds directly to the 5'-end of the 23S rRNA, where it nucleates assembly of the 50S subunit.</text>
</comment>
<dbReference type="InterPro" id="IPR008991">
    <property type="entry name" value="Translation_prot_SH3-like_sf"/>
</dbReference>
<evidence type="ECO:0000313" key="8">
    <source>
        <dbReference type="EMBL" id="HIU10227.1"/>
    </source>
</evidence>
<organism evidence="8 9">
    <name type="scientific">Candidatus Avidehalobacter gallistercoris</name>
    <dbReference type="NCBI Taxonomy" id="2840694"/>
    <lineage>
        <taxon>Bacteria</taxon>
        <taxon>Bacillati</taxon>
        <taxon>Bacillota</taxon>
        <taxon>Clostridia</taxon>
        <taxon>Eubacteriales</taxon>
        <taxon>Peptococcaceae</taxon>
        <taxon>Peptococcaceae incertae sedis</taxon>
        <taxon>Candidatus Avidehalobacter</taxon>
    </lineage>
</organism>
<dbReference type="InterPro" id="IPR041988">
    <property type="entry name" value="Ribosomal_uL24_KOW"/>
</dbReference>
<dbReference type="Pfam" id="PF00467">
    <property type="entry name" value="KOW"/>
    <property type="match status" value="1"/>
</dbReference>
<proteinExistence type="inferred from homology"/>
<dbReference type="NCBIfam" id="TIGR01079">
    <property type="entry name" value="rplX_bact"/>
    <property type="match status" value="1"/>
</dbReference>
<comment type="similarity">
    <text evidence="1 5 6">Belongs to the universal ribosomal protein uL24 family.</text>
</comment>
<dbReference type="InterPro" id="IPR057264">
    <property type="entry name" value="Ribosomal_uL24_C"/>
</dbReference>
<dbReference type="SMART" id="SM00739">
    <property type="entry name" value="KOW"/>
    <property type="match status" value="1"/>
</dbReference>
<dbReference type="Gene3D" id="2.30.30.30">
    <property type="match status" value="1"/>
</dbReference>
<dbReference type="HAMAP" id="MF_01326_B">
    <property type="entry name" value="Ribosomal_uL24_B"/>
    <property type="match status" value="1"/>
</dbReference>
<keyword evidence="3 5" id="KW-0687">Ribonucleoprotein</keyword>
<protein>
    <recommendedName>
        <fullName evidence="4 5">Large ribosomal subunit protein uL24</fullName>
    </recommendedName>
</protein>